<dbReference type="Pfam" id="PF00849">
    <property type="entry name" value="PseudoU_synth_2"/>
    <property type="match status" value="1"/>
</dbReference>
<evidence type="ECO:0000256" key="1">
    <source>
        <dbReference type="ARBA" id="ARBA00000073"/>
    </source>
</evidence>
<comment type="catalytic activity">
    <reaction evidence="1 4">
        <text>a uridine in RNA = a pseudouridine in RNA</text>
        <dbReference type="Rhea" id="RHEA:48348"/>
        <dbReference type="Rhea" id="RHEA-COMP:12068"/>
        <dbReference type="Rhea" id="RHEA-COMP:12069"/>
        <dbReference type="ChEBI" id="CHEBI:65314"/>
        <dbReference type="ChEBI" id="CHEBI:65315"/>
    </reaction>
</comment>
<evidence type="ECO:0000256" key="2">
    <source>
        <dbReference type="ARBA" id="ARBA00010876"/>
    </source>
</evidence>
<dbReference type="InterPro" id="IPR006145">
    <property type="entry name" value="PsdUridine_synth_RsuA/RluA"/>
</dbReference>
<comment type="similarity">
    <text evidence="2 4">Belongs to the pseudouridine synthase RluA family.</text>
</comment>
<dbReference type="OrthoDB" id="9807829at2"/>
<evidence type="ECO:0000313" key="6">
    <source>
        <dbReference type="EMBL" id="SEL22077.1"/>
    </source>
</evidence>
<dbReference type="InterPro" id="IPR050188">
    <property type="entry name" value="RluA_PseudoU_synthase"/>
</dbReference>
<dbReference type="GO" id="GO:0003723">
    <property type="term" value="F:RNA binding"/>
    <property type="evidence" value="ECO:0007669"/>
    <property type="project" value="InterPro"/>
</dbReference>
<gene>
    <name evidence="6" type="ORF">SAMN04488099_11468</name>
</gene>
<sequence>MEIKWTVEDQEDENILLKNFLKKHHISKRVLTKVKYRGGSLKVNGRHVRVREELRRGDIVAMTIPQETGSENLSSSRTAINVLYEDEHYLFINKPSGVASVPSSVHPSHTIANRVKGYIEQNDYYHQTVHIVSRLDRDTSGVMIFAKHTLAHSFMDRLLKEKKIYKEYVAYVKGNLQKDHDLINQPIGREEGSIIKRRVDKAGKPSLTEYWIAGRFLEATKVNVQLHTGRTHQIRVHFAHLNHALLGDTLYGDQEESHLIGRQALHCSCIKFIHPFKHQKVIVQADLPEDMISLEQKIKDRLDV</sequence>
<dbReference type="AlphaFoldDB" id="A0A1H7NGP5"/>
<evidence type="ECO:0000256" key="4">
    <source>
        <dbReference type="RuleBase" id="RU362028"/>
    </source>
</evidence>
<evidence type="ECO:0000313" key="7">
    <source>
        <dbReference type="Proteomes" id="UP000199081"/>
    </source>
</evidence>
<feature type="active site" evidence="3">
    <location>
        <position position="136"/>
    </location>
</feature>
<dbReference type="InterPro" id="IPR006225">
    <property type="entry name" value="PsdUridine_synth_RluC/D"/>
</dbReference>
<organism evidence="6 7">
    <name type="scientific">Alkalibacterium pelagium</name>
    <dbReference type="NCBI Taxonomy" id="426702"/>
    <lineage>
        <taxon>Bacteria</taxon>
        <taxon>Bacillati</taxon>
        <taxon>Bacillota</taxon>
        <taxon>Bacilli</taxon>
        <taxon>Lactobacillales</taxon>
        <taxon>Carnobacteriaceae</taxon>
        <taxon>Alkalibacterium</taxon>
    </lineage>
</organism>
<keyword evidence="7" id="KW-1185">Reference proteome</keyword>
<evidence type="ECO:0000256" key="3">
    <source>
        <dbReference type="PIRSR" id="PIRSR606225-1"/>
    </source>
</evidence>
<dbReference type="GO" id="GO:0140098">
    <property type="term" value="F:catalytic activity, acting on RNA"/>
    <property type="evidence" value="ECO:0007669"/>
    <property type="project" value="UniProtKB-ARBA"/>
</dbReference>
<dbReference type="InterPro" id="IPR020103">
    <property type="entry name" value="PsdUridine_synth_cat_dom_sf"/>
</dbReference>
<dbReference type="EMBL" id="FNZU01000014">
    <property type="protein sequence ID" value="SEL22077.1"/>
    <property type="molecule type" value="Genomic_DNA"/>
</dbReference>
<protein>
    <recommendedName>
        <fullName evidence="4">Pseudouridine synthase</fullName>
        <ecNumber evidence="4">5.4.99.-</ecNumber>
    </recommendedName>
</protein>
<dbReference type="CDD" id="cd02869">
    <property type="entry name" value="PseudoU_synth_RluA_like"/>
    <property type="match status" value="1"/>
</dbReference>
<dbReference type="GO" id="GO:0000455">
    <property type="term" value="P:enzyme-directed rRNA pseudouridine synthesis"/>
    <property type="evidence" value="ECO:0007669"/>
    <property type="project" value="TreeGrafter"/>
</dbReference>
<dbReference type="Gene3D" id="3.30.2350.10">
    <property type="entry name" value="Pseudouridine synthase"/>
    <property type="match status" value="1"/>
</dbReference>
<dbReference type="RefSeq" id="WP_091482488.1">
    <property type="nucleotide sequence ID" value="NZ_BJYC01000016.1"/>
</dbReference>
<feature type="domain" description="Pseudouridine synthase RsuA/RluA-like" evidence="5">
    <location>
        <begin position="88"/>
        <end position="240"/>
    </location>
</feature>
<accession>A0A1H7NGP5</accession>
<keyword evidence="4" id="KW-0413">Isomerase</keyword>
<reference evidence="7" key="1">
    <citation type="submission" date="2016-10" db="EMBL/GenBank/DDBJ databases">
        <authorList>
            <person name="Varghese N."/>
            <person name="Submissions S."/>
        </authorList>
    </citation>
    <scope>NUCLEOTIDE SEQUENCE [LARGE SCALE GENOMIC DNA]</scope>
    <source>
        <strain evidence="7">DSM 19183</strain>
    </source>
</reference>
<dbReference type="PANTHER" id="PTHR21600:SF35">
    <property type="entry name" value="PSEUDOURIDINE SYNTHASE"/>
    <property type="match status" value="1"/>
</dbReference>
<dbReference type="Proteomes" id="UP000199081">
    <property type="component" value="Unassembled WGS sequence"/>
</dbReference>
<dbReference type="SUPFAM" id="SSF55120">
    <property type="entry name" value="Pseudouridine synthase"/>
    <property type="match status" value="1"/>
</dbReference>
<dbReference type="GO" id="GO:0009982">
    <property type="term" value="F:pseudouridine synthase activity"/>
    <property type="evidence" value="ECO:0007669"/>
    <property type="project" value="InterPro"/>
</dbReference>
<name>A0A1H7NGP5_9LACT</name>
<proteinExistence type="inferred from homology"/>
<dbReference type="EC" id="5.4.99.-" evidence="4"/>
<dbReference type="STRING" id="426702.SAMN04488099_11468"/>
<dbReference type="NCBIfam" id="TIGR00005">
    <property type="entry name" value="rluA_subfam"/>
    <property type="match status" value="1"/>
</dbReference>
<evidence type="ECO:0000259" key="5">
    <source>
        <dbReference type="Pfam" id="PF00849"/>
    </source>
</evidence>
<dbReference type="PANTHER" id="PTHR21600">
    <property type="entry name" value="MITOCHONDRIAL RNA PSEUDOURIDINE SYNTHASE"/>
    <property type="match status" value="1"/>
</dbReference>
<comment type="function">
    <text evidence="4">Responsible for synthesis of pseudouridine from uracil.</text>
</comment>